<reference evidence="4 5" key="1">
    <citation type="submission" date="2019-03" db="EMBL/GenBank/DDBJ databases">
        <title>Luteimonas zhaokaii sp.nov., isolated from the rectal contents of Plateau pika in Yushu, Qinghai Province, China.</title>
        <authorList>
            <person name="Zhang G."/>
        </authorList>
    </citation>
    <scope>NUCLEOTIDE SEQUENCE [LARGE SCALE GENOMIC DNA]</scope>
    <source>
        <strain evidence="4 5">B9</strain>
    </source>
</reference>
<keyword evidence="5" id="KW-1185">Reference proteome</keyword>
<dbReference type="GO" id="GO:0003697">
    <property type="term" value="F:single-stranded DNA binding"/>
    <property type="evidence" value="ECO:0007669"/>
    <property type="project" value="InterPro"/>
</dbReference>
<proteinExistence type="predicted"/>
<evidence type="ECO:0000313" key="5">
    <source>
        <dbReference type="Proteomes" id="UP000294796"/>
    </source>
</evidence>
<dbReference type="InterPro" id="IPR017113">
    <property type="entry name" value="Antirestriction_ArdC"/>
</dbReference>
<accession>A0A4V3AMY4</accession>
<protein>
    <submittedName>
        <fullName evidence="4">DUF1738 domain-containing protein</fullName>
    </submittedName>
</protein>
<sequence>MSDSTNESFLQRHSRDVVERLIRQMEEGTGPFVQPWDARMDLGLPMNPTTGKTYKGGNLLHLWALQNAWDVKDNRWMTYKQAAAVGAQVRKGEKASIIEYWDWSPVEEAKKSGDPDLIAKAHPNVFFPRVFNASQIDGLPALVLPEQRTEPEVHQACEKVIQDSGARIHHDGGNQAFYRPMTDSIHLPERHTFGSSAGYYGTILHELAHWSGFPSRLNRPMKGGFGSVDYAKEELVAEVSSMLMGERLSIGHDPTQHAAYIKHWIQILRDDPRELFRAAAAAERVVDFLKVPELVHEPLPKVEQERQPVAANQQKLEKPNDEKACSKERARPKRREHAMIA</sequence>
<dbReference type="Pfam" id="PF08401">
    <property type="entry name" value="ArdcN"/>
    <property type="match status" value="1"/>
</dbReference>
<dbReference type="EMBL" id="SMTF01000001">
    <property type="protein sequence ID" value="TDK28595.1"/>
    <property type="molecule type" value="Genomic_DNA"/>
</dbReference>
<evidence type="ECO:0000259" key="2">
    <source>
        <dbReference type="Pfam" id="PF08401"/>
    </source>
</evidence>
<dbReference type="Pfam" id="PF18818">
    <property type="entry name" value="MPTase-PolyVal"/>
    <property type="match status" value="1"/>
</dbReference>
<dbReference type="RefSeq" id="WP_133320415.1">
    <property type="nucleotide sequence ID" value="NZ_SMTF01000001.1"/>
</dbReference>
<feature type="compositionally biased region" description="Basic residues" evidence="1">
    <location>
        <begin position="330"/>
        <end position="341"/>
    </location>
</feature>
<gene>
    <name evidence="4" type="ORF">E2F46_01560</name>
</gene>
<dbReference type="Proteomes" id="UP000294796">
    <property type="component" value="Unassembled WGS sequence"/>
</dbReference>
<dbReference type="OrthoDB" id="9792687at2"/>
<feature type="region of interest" description="Disordered" evidence="1">
    <location>
        <begin position="301"/>
        <end position="341"/>
    </location>
</feature>
<feature type="domain" description="Polyvalent protein metallopeptidase" evidence="3">
    <location>
        <begin position="156"/>
        <end position="280"/>
    </location>
</feature>
<evidence type="ECO:0000256" key="1">
    <source>
        <dbReference type="SAM" id="MobiDB-lite"/>
    </source>
</evidence>
<comment type="caution">
    <text evidence="4">The sequence shown here is derived from an EMBL/GenBank/DDBJ whole genome shotgun (WGS) entry which is preliminary data.</text>
</comment>
<dbReference type="InterPro" id="IPR041459">
    <property type="entry name" value="MPTase-PolyVal"/>
</dbReference>
<dbReference type="PIRSF" id="PIRSF037112">
    <property type="entry name" value="Antirestriction_ArdC"/>
    <property type="match status" value="1"/>
</dbReference>
<feature type="compositionally biased region" description="Basic and acidic residues" evidence="1">
    <location>
        <begin position="315"/>
        <end position="329"/>
    </location>
</feature>
<dbReference type="AlphaFoldDB" id="A0A4V3AMY4"/>
<organism evidence="4 5">
    <name type="scientific">Luteimonas aestuarii</name>
    <dbReference type="NCBI Taxonomy" id="453837"/>
    <lineage>
        <taxon>Bacteria</taxon>
        <taxon>Pseudomonadati</taxon>
        <taxon>Pseudomonadota</taxon>
        <taxon>Gammaproteobacteria</taxon>
        <taxon>Lysobacterales</taxon>
        <taxon>Lysobacteraceae</taxon>
        <taxon>Luteimonas</taxon>
    </lineage>
</organism>
<evidence type="ECO:0000259" key="3">
    <source>
        <dbReference type="Pfam" id="PF18818"/>
    </source>
</evidence>
<feature type="domain" description="N-terminal" evidence="2">
    <location>
        <begin position="15"/>
        <end position="111"/>
    </location>
</feature>
<dbReference type="InterPro" id="IPR013610">
    <property type="entry name" value="ArdC_N"/>
</dbReference>
<evidence type="ECO:0000313" key="4">
    <source>
        <dbReference type="EMBL" id="TDK28595.1"/>
    </source>
</evidence>
<name>A0A4V3AMY4_9GAMM</name>